<dbReference type="PANTHER" id="PTHR43690">
    <property type="entry name" value="NARDILYSIN"/>
    <property type="match status" value="1"/>
</dbReference>
<feature type="domain" description="Peptidase M16 C-terminal" evidence="8">
    <location>
        <begin position="208"/>
        <end position="382"/>
    </location>
</feature>
<comment type="similarity">
    <text evidence="1">Belongs to the peptidase M16 family.</text>
</comment>
<keyword evidence="6" id="KW-0732">Signal</keyword>
<evidence type="ECO:0000259" key="8">
    <source>
        <dbReference type="Pfam" id="PF05193"/>
    </source>
</evidence>
<accession>A0A840AYC1</accession>
<keyword evidence="3" id="KW-0378">Hydrolase</keyword>
<dbReference type="InterPro" id="IPR007863">
    <property type="entry name" value="Peptidase_M16_C"/>
</dbReference>
<dbReference type="PANTHER" id="PTHR43690:SF17">
    <property type="entry name" value="PROTEIN YHJJ"/>
    <property type="match status" value="1"/>
</dbReference>
<feature type="domain" description="Peptidase M16 C-terminal" evidence="8">
    <location>
        <begin position="662"/>
        <end position="838"/>
    </location>
</feature>
<protein>
    <submittedName>
        <fullName evidence="9">Putative Zn-dependent peptidase</fullName>
    </submittedName>
</protein>
<evidence type="ECO:0000256" key="3">
    <source>
        <dbReference type="ARBA" id="ARBA00022801"/>
    </source>
</evidence>
<dbReference type="Proteomes" id="UP000581447">
    <property type="component" value="Unassembled WGS sequence"/>
</dbReference>
<evidence type="ECO:0000313" key="10">
    <source>
        <dbReference type="Proteomes" id="UP000581447"/>
    </source>
</evidence>
<dbReference type="EMBL" id="JACIEA010000001">
    <property type="protein sequence ID" value="MBB3941966.1"/>
    <property type="molecule type" value="Genomic_DNA"/>
</dbReference>
<sequence length="938" mass="100477">MMRKLTLALLGATMLVSPALAADPAPVPASALVKEINIPHAQFTLKNGLRVIVHTDRKAPVVAVSIWYDIGSKHEPKGKTGFAHLFEHLMFNGSENAPGDFFQPLQNMGATDYNGTTWFDRTNYFQTVPTSALDRMLYLEADRMGYLLGAVTQENLTNQIGVVQNEKRQGDTQPYGLVEYAQIKGMLPEDHPYGHSTIGSMADLDSASMEDVRAWFRQHYGPNNAVLVLAGDIDVPTAKQLVEKNFGAIKPGPKQKPLKIEVPTLAAAKSEVMKDKVATTRIYRNWTVPGIDSADSVPLEVGAAVLGGLASSRLDNILVRQEKLAVNVSAGYQGFAQLGGIEITADVKPGVDPATVAKRLDEIIADFVKTGPTADEVQRVQMRTVSSRLAGLEQVGGFGGKAVALAEGALYRGDSNFYKTQLNELATVTPARVTSAMGRWLNRPVYALTVEPGERAAYEEAKAPAAPKVAAPIATVKRSPAPELGTISDLAFPKVERTKLSNGIEIVYAQRNAVPMTQVALSFNAGNTADPRDKSGTQSLMLALLDEGAAGMNSTQIAEAQERLGASIGTGASMDRTNVSVTSLSANLAPSLKLFSDIVLRPDFAPAEVERLRGQQLARIQSELNNPQGIAFRTLPPILFGKDHPYGISFTGTGDVATVSTVSRGEIVDFHHKWFRPEKATFFVVSDKPLAEIKGALEGSFGSWTATGPAGVKDMSAAPAAANPRIILINRPGSPQSLILGGQVLATKGTADLETAITANEALGAGFLSRINMDLRETKGWSYGVRGSINRVEGDVPYIISAPVQADKTGESIAALMSNYKAFLSDKGITTEERDRIIGGNIRELPGSFETSGDVLGAMQRNALFKRPDDYYATVATAYRGMTQEKLDASVRALVNPDKFTWVVVGDAAKVKPQLDALGLPIEMVTEAANTTASKTTK</sequence>
<dbReference type="Pfam" id="PF05193">
    <property type="entry name" value="Peptidase_M16_C"/>
    <property type="match status" value="2"/>
</dbReference>
<reference evidence="9 10" key="1">
    <citation type="submission" date="2020-08" db="EMBL/GenBank/DDBJ databases">
        <title>Genomic Encyclopedia of Type Strains, Phase IV (KMG-IV): sequencing the most valuable type-strain genomes for metagenomic binning, comparative biology and taxonomic classification.</title>
        <authorList>
            <person name="Goeker M."/>
        </authorList>
    </citation>
    <scope>NUCLEOTIDE SEQUENCE [LARGE SCALE GENOMIC DNA]</scope>
    <source>
        <strain evidence="9 10">DSM 29050</strain>
    </source>
</reference>
<feature type="domain" description="Peptidase M16 N-terminal" evidence="7">
    <location>
        <begin position="50"/>
        <end position="171"/>
    </location>
</feature>
<evidence type="ECO:0000259" key="7">
    <source>
        <dbReference type="Pfam" id="PF00675"/>
    </source>
</evidence>
<feature type="chain" id="PRO_5032891409" evidence="6">
    <location>
        <begin position="22"/>
        <end position="938"/>
    </location>
</feature>
<keyword evidence="5" id="KW-0482">Metalloprotease</keyword>
<feature type="signal peptide" evidence="6">
    <location>
        <begin position="1"/>
        <end position="21"/>
    </location>
</feature>
<comment type="caution">
    <text evidence="9">The sequence shown here is derived from an EMBL/GenBank/DDBJ whole genome shotgun (WGS) entry which is preliminary data.</text>
</comment>
<dbReference type="InterPro" id="IPR011765">
    <property type="entry name" value="Pept_M16_N"/>
</dbReference>
<evidence type="ECO:0000256" key="4">
    <source>
        <dbReference type="ARBA" id="ARBA00022833"/>
    </source>
</evidence>
<evidence type="ECO:0000313" key="9">
    <source>
        <dbReference type="EMBL" id="MBB3941966.1"/>
    </source>
</evidence>
<organism evidence="9 10">
    <name type="scientific">Sphingorhabdus rigui</name>
    <dbReference type="NCBI Taxonomy" id="1282858"/>
    <lineage>
        <taxon>Bacteria</taxon>
        <taxon>Pseudomonadati</taxon>
        <taxon>Pseudomonadota</taxon>
        <taxon>Alphaproteobacteria</taxon>
        <taxon>Sphingomonadales</taxon>
        <taxon>Sphingomonadaceae</taxon>
        <taxon>Sphingorhabdus</taxon>
    </lineage>
</organism>
<keyword evidence="4" id="KW-0862">Zinc</keyword>
<proteinExistence type="inferred from homology"/>
<dbReference type="InterPro" id="IPR011249">
    <property type="entry name" value="Metalloenz_LuxS/M16"/>
</dbReference>
<keyword evidence="10" id="KW-1185">Reference proteome</keyword>
<evidence type="ECO:0000256" key="5">
    <source>
        <dbReference type="ARBA" id="ARBA00023049"/>
    </source>
</evidence>
<evidence type="ECO:0000256" key="1">
    <source>
        <dbReference type="ARBA" id="ARBA00007261"/>
    </source>
</evidence>
<dbReference type="RefSeq" id="WP_246336996.1">
    <property type="nucleotide sequence ID" value="NZ_BAABBG010000001.1"/>
</dbReference>
<dbReference type="Pfam" id="PF00675">
    <property type="entry name" value="Peptidase_M16"/>
    <property type="match status" value="2"/>
</dbReference>
<dbReference type="GO" id="GO:0008237">
    <property type="term" value="F:metallopeptidase activity"/>
    <property type="evidence" value="ECO:0007669"/>
    <property type="project" value="UniProtKB-KW"/>
</dbReference>
<evidence type="ECO:0000256" key="6">
    <source>
        <dbReference type="SAM" id="SignalP"/>
    </source>
</evidence>
<name>A0A840AYC1_9SPHN</name>
<gene>
    <name evidence="9" type="ORF">GGR91_000188</name>
</gene>
<feature type="domain" description="Peptidase M16 N-terminal" evidence="7">
    <location>
        <begin position="509"/>
        <end position="640"/>
    </location>
</feature>
<dbReference type="Gene3D" id="3.30.830.10">
    <property type="entry name" value="Metalloenzyme, LuxS/M16 peptidase-like"/>
    <property type="match status" value="4"/>
</dbReference>
<dbReference type="SUPFAM" id="SSF63411">
    <property type="entry name" value="LuxS/MPP-like metallohydrolase"/>
    <property type="match status" value="4"/>
</dbReference>
<dbReference type="AlphaFoldDB" id="A0A840AYC1"/>
<dbReference type="GO" id="GO:0006508">
    <property type="term" value="P:proteolysis"/>
    <property type="evidence" value="ECO:0007669"/>
    <property type="project" value="UniProtKB-KW"/>
</dbReference>
<dbReference type="GO" id="GO:0046872">
    <property type="term" value="F:metal ion binding"/>
    <property type="evidence" value="ECO:0007669"/>
    <property type="project" value="InterPro"/>
</dbReference>
<evidence type="ECO:0000256" key="2">
    <source>
        <dbReference type="ARBA" id="ARBA00022670"/>
    </source>
</evidence>
<dbReference type="InterPro" id="IPR050626">
    <property type="entry name" value="Peptidase_M16"/>
</dbReference>
<keyword evidence="2" id="KW-0645">Protease</keyword>